<dbReference type="Pfam" id="PF09325">
    <property type="entry name" value="Vps5"/>
    <property type="match status" value="1"/>
</dbReference>
<dbReference type="InterPro" id="IPR001683">
    <property type="entry name" value="PX_dom"/>
</dbReference>
<evidence type="ECO:0000259" key="9">
    <source>
        <dbReference type="Pfam" id="PF09325"/>
    </source>
</evidence>
<feature type="region of interest" description="Disordered" evidence="7">
    <location>
        <begin position="426"/>
        <end position="534"/>
    </location>
</feature>
<evidence type="ECO:0000313" key="10">
    <source>
        <dbReference type="EMBL" id="KKY22673.1"/>
    </source>
</evidence>
<dbReference type="GO" id="GO:0005768">
    <property type="term" value="C:endosome"/>
    <property type="evidence" value="ECO:0007669"/>
    <property type="project" value="EnsemblFungi"/>
</dbReference>
<reference evidence="10 11" key="1">
    <citation type="submission" date="2015-05" db="EMBL/GenBank/DDBJ databases">
        <title>Distinctive expansion of gene families associated with plant cell wall degradation and secondary metabolism in the genomes of grapevine trunk pathogens.</title>
        <authorList>
            <person name="Lawrence D.P."/>
            <person name="Travadon R."/>
            <person name="Rolshausen P.E."/>
            <person name="Baumgartner K."/>
        </authorList>
    </citation>
    <scope>NUCLEOTIDE SEQUENCE [LARGE SCALE GENOMIC DNA]</scope>
    <source>
        <strain evidence="10">UCRPC4</strain>
    </source>
</reference>
<dbReference type="PANTHER" id="PTHR47433:SF1">
    <property type="entry name" value="VACUOLAR PROTEIN SORTING-ASSOCIATED PROTEIN 17"/>
    <property type="match status" value="1"/>
</dbReference>
<comment type="function">
    <text evidence="6">Component of the membrane-associated retromer complex which is essential in endosome-to-Golgi retrograde transport.</text>
</comment>
<dbReference type="Proteomes" id="UP000053317">
    <property type="component" value="Unassembled WGS sequence"/>
</dbReference>
<dbReference type="Gene3D" id="3.30.1520.10">
    <property type="entry name" value="Phox-like domain"/>
    <property type="match status" value="1"/>
</dbReference>
<keyword evidence="1 6" id="KW-0813">Transport</keyword>
<dbReference type="GO" id="GO:0042147">
    <property type="term" value="P:retrograde transport, endosome to Golgi"/>
    <property type="evidence" value="ECO:0007669"/>
    <property type="project" value="EnsemblFungi"/>
</dbReference>
<dbReference type="EMBL" id="LCWF01000074">
    <property type="protein sequence ID" value="KKY22673.1"/>
    <property type="molecule type" value="Genomic_DNA"/>
</dbReference>
<dbReference type="InterPro" id="IPR036871">
    <property type="entry name" value="PX_dom_sf"/>
</dbReference>
<protein>
    <recommendedName>
        <fullName evidence="5 6">Vacuolar protein sorting-associated protein 17</fullName>
    </recommendedName>
</protein>
<feature type="domain" description="PX" evidence="8">
    <location>
        <begin position="97"/>
        <end position="172"/>
    </location>
</feature>
<evidence type="ECO:0000256" key="3">
    <source>
        <dbReference type="ARBA" id="ARBA00023054"/>
    </source>
</evidence>
<feature type="compositionally biased region" description="Polar residues" evidence="7">
    <location>
        <begin position="464"/>
        <end position="475"/>
    </location>
</feature>
<proteinExistence type="inferred from homology"/>
<feature type="compositionally biased region" description="Polar residues" evidence="7">
    <location>
        <begin position="488"/>
        <end position="510"/>
    </location>
</feature>
<organism evidence="10 11">
    <name type="scientific">Phaeomoniella chlamydospora</name>
    <name type="common">Phaeoacremonium chlamydosporum</name>
    <dbReference type="NCBI Taxonomy" id="158046"/>
    <lineage>
        <taxon>Eukaryota</taxon>
        <taxon>Fungi</taxon>
        <taxon>Dikarya</taxon>
        <taxon>Ascomycota</taxon>
        <taxon>Pezizomycotina</taxon>
        <taxon>Eurotiomycetes</taxon>
        <taxon>Chaetothyriomycetidae</taxon>
        <taxon>Phaeomoniellales</taxon>
        <taxon>Phaeomoniellaceae</taxon>
        <taxon>Phaeomoniella</taxon>
    </lineage>
</organism>
<dbReference type="FunFam" id="1.20.1270.60:FF:000046">
    <property type="entry name" value="Vacuolar protein sorting-associated protein 17"/>
    <property type="match status" value="1"/>
</dbReference>
<evidence type="ECO:0000256" key="2">
    <source>
        <dbReference type="ARBA" id="ARBA00022927"/>
    </source>
</evidence>
<evidence type="ECO:0000256" key="6">
    <source>
        <dbReference type="PIRNR" id="PIRNR011791"/>
    </source>
</evidence>
<dbReference type="GO" id="GO:0005628">
    <property type="term" value="C:prospore membrane"/>
    <property type="evidence" value="ECO:0007669"/>
    <property type="project" value="EnsemblFungi"/>
</dbReference>
<dbReference type="SUPFAM" id="SSF64268">
    <property type="entry name" value="PX domain"/>
    <property type="match status" value="1"/>
</dbReference>
<comment type="subunit">
    <text evidence="6">Component of the retromer complex.</text>
</comment>
<accession>A0A0G2GGB8</accession>
<keyword evidence="3" id="KW-0175">Coiled coil</keyword>
<dbReference type="GO" id="GO:0032120">
    <property type="term" value="P:ascospore-type prospore membrane formation"/>
    <property type="evidence" value="ECO:0007669"/>
    <property type="project" value="EnsemblFungi"/>
</dbReference>
<dbReference type="GO" id="GO:0005829">
    <property type="term" value="C:cytosol"/>
    <property type="evidence" value="ECO:0007669"/>
    <property type="project" value="GOC"/>
</dbReference>
<evidence type="ECO:0000256" key="4">
    <source>
        <dbReference type="ARBA" id="ARBA00060860"/>
    </source>
</evidence>
<name>A0A0G2GGB8_PHACM</name>
<gene>
    <name evidence="10" type="ORF">UCRPC4_g03175</name>
</gene>
<dbReference type="AlphaFoldDB" id="A0A0G2GGB8"/>
<evidence type="ECO:0000259" key="8">
    <source>
        <dbReference type="Pfam" id="PF00787"/>
    </source>
</evidence>
<feature type="domain" description="Sorting nexin/Vps5-like C-terminal" evidence="9">
    <location>
        <begin position="228"/>
        <end position="406"/>
    </location>
</feature>
<comment type="similarity">
    <text evidence="4 6">Belongs to the VPS17 family.</text>
</comment>
<dbReference type="GO" id="GO:0032266">
    <property type="term" value="F:phosphatidylinositol-3-phosphate binding"/>
    <property type="evidence" value="ECO:0007669"/>
    <property type="project" value="EnsemblFungi"/>
</dbReference>
<dbReference type="InterPro" id="IPR037907">
    <property type="entry name" value="Vps17_PX"/>
</dbReference>
<evidence type="ECO:0000256" key="5">
    <source>
        <dbReference type="ARBA" id="ARBA00073022"/>
    </source>
</evidence>
<dbReference type="GO" id="GO:0140318">
    <property type="term" value="F:protein transporter activity"/>
    <property type="evidence" value="ECO:0007669"/>
    <property type="project" value="EnsemblFungi"/>
</dbReference>
<dbReference type="CDD" id="cd06891">
    <property type="entry name" value="PX_Vps17p"/>
    <property type="match status" value="1"/>
</dbReference>
<evidence type="ECO:0000256" key="1">
    <source>
        <dbReference type="ARBA" id="ARBA00022448"/>
    </source>
</evidence>
<evidence type="ECO:0000256" key="7">
    <source>
        <dbReference type="SAM" id="MobiDB-lite"/>
    </source>
</evidence>
<keyword evidence="2 6" id="KW-0653">Protein transport</keyword>
<dbReference type="InterPro" id="IPR027267">
    <property type="entry name" value="AH/BAR_dom_sf"/>
</dbReference>
<comment type="caution">
    <text evidence="10">The sequence shown here is derived from an EMBL/GenBank/DDBJ whole genome shotgun (WGS) entry which is preliminary data.</text>
</comment>
<dbReference type="PANTHER" id="PTHR47433">
    <property type="entry name" value="VACUOLAR PROTEIN SORTING-ASSOCIATED PROTEIN 17"/>
    <property type="match status" value="1"/>
</dbReference>
<dbReference type="GO" id="GO:0006886">
    <property type="term" value="P:intracellular protein transport"/>
    <property type="evidence" value="ECO:0007669"/>
    <property type="project" value="EnsemblFungi"/>
</dbReference>
<sequence length="534" mass="59214">MRLKQAMSAQLGDPDYIGEAPPHVYQQYQAQQHQEQRHISPGQVRYQASQAARTPRTVPQYKLQAKITALERTGRKDPVLRFDVYTNLPRFRTTQFRDVRRTHGEFVKLAEHLISSNPEALVPAVPPALTSAGAGTDEDEARVKGGLQRWLNIVCSNDVLMRDDEMVFFVESDFGYSPVVRMKQPATGVRRKVLKQFAPPADDTPELHAARPAVKVFYLACLDSGHKLEKMVKARRALGLAENDLGVKLAQLHVQETHPGLSNAYRKLGRIIQTSGDYHAAQGTAEATTLGDQLAYYASDAFIVKETLTNRHILLREFLQAQQAARSKEAAANRLKVSTSVRREKVDEAIQQLDEALSHENYLKGKTARVTSNLLLEKRRWFQRTADSLKTSLREYVIRQIEAERRELATLESVRMDIRAIDSSGGLSRLGREAHPAVRRASLASSQGPKGDSWSGVPRRTDALNRSVSGASSLVSGIPEADEEEQDANGTTKEGRARSSTVGSAQNSALGAQDDDEDRLDAKNAASRLAQSTF</sequence>
<keyword evidence="11" id="KW-1185">Reference proteome</keyword>
<dbReference type="Pfam" id="PF00787">
    <property type="entry name" value="PX"/>
    <property type="match status" value="1"/>
</dbReference>
<dbReference type="Gene3D" id="1.20.1270.60">
    <property type="entry name" value="Arfaptin homology (AH) domain/BAR domain"/>
    <property type="match status" value="1"/>
</dbReference>
<dbReference type="OrthoDB" id="9976382at2759"/>
<evidence type="ECO:0000313" key="11">
    <source>
        <dbReference type="Proteomes" id="UP000053317"/>
    </source>
</evidence>
<dbReference type="PIRSF" id="PIRSF011791">
    <property type="entry name" value="Vps17"/>
    <property type="match status" value="1"/>
</dbReference>
<dbReference type="InterPro" id="IPR015404">
    <property type="entry name" value="Vps5_C"/>
</dbReference>
<dbReference type="GO" id="GO:0030905">
    <property type="term" value="C:retromer, tubulation complex"/>
    <property type="evidence" value="ECO:0007669"/>
    <property type="project" value="EnsemblFungi"/>
</dbReference>
<dbReference type="FunFam" id="3.30.1520.10:FF:000034">
    <property type="entry name" value="Vacuolar protein sorting-associated protein 17"/>
    <property type="match status" value="1"/>
</dbReference>
<dbReference type="InterPro" id="IPR053055">
    <property type="entry name" value="VPS17"/>
</dbReference>
<reference evidence="10 11" key="2">
    <citation type="submission" date="2015-05" db="EMBL/GenBank/DDBJ databases">
        <authorList>
            <person name="Morales-Cruz A."/>
            <person name="Amrine K.C."/>
            <person name="Cantu D."/>
        </authorList>
    </citation>
    <scope>NUCLEOTIDE SEQUENCE [LARGE SCALE GENOMIC DNA]</scope>
    <source>
        <strain evidence="10">UCRPC4</strain>
    </source>
</reference>
<dbReference type="InterPro" id="IPR014461">
    <property type="entry name" value="Retromer_complex_Vps17"/>
</dbReference>